<feature type="zinc finger region" description="dksA C4-type" evidence="1">
    <location>
        <begin position="89"/>
        <end position="113"/>
    </location>
</feature>
<comment type="caution">
    <text evidence="2">The sequence shown here is derived from an EMBL/GenBank/DDBJ whole genome shotgun (WGS) entry which is preliminary data.</text>
</comment>
<evidence type="ECO:0000313" key="2">
    <source>
        <dbReference type="EMBL" id="PIS20602.1"/>
    </source>
</evidence>
<dbReference type="EMBL" id="PEYW01000042">
    <property type="protein sequence ID" value="PIS20602.1"/>
    <property type="molecule type" value="Genomic_DNA"/>
</dbReference>
<reference evidence="3" key="1">
    <citation type="submission" date="2017-09" db="EMBL/GenBank/DDBJ databases">
        <title>Depth-based differentiation of microbial function through sediment-hosted aquifers and enrichment of novel symbionts in the deep terrestrial subsurface.</title>
        <authorList>
            <person name="Probst A.J."/>
            <person name="Ladd B."/>
            <person name="Jarett J.K."/>
            <person name="Geller-Mcgrath D.E."/>
            <person name="Sieber C.M.K."/>
            <person name="Emerson J.B."/>
            <person name="Anantharaman K."/>
            <person name="Thomas B.C."/>
            <person name="Malmstrom R."/>
            <person name="Stieglmeier M."/>
            <person name="Klingl A."/>
            <person name="Woyke T."/>
            <person name="Ryan C.M."/>
            <person name="Banfield J.F."/>
        </authorList>
    </citation>
    <scope>NUCLEOTIDE SEQUENCE [LARGE SCALE GENOMIC DNA]</scope>
</reference>
<sequence>MTTKLQEINKLIRILAERRKYLETRYYSSECLAKIEVEARSDPVDLAQCEQRLEEDKNHSDAGESELRKVCLALDYWRDRLNKGMYSLIGVCGHEIERDRLGVLPYTLVCAHCAGAKVPIISR</sequence>
<name>A0A2H0X6R4_UNCKA</name>
<organism evidence="2 3">
    <name type="scientific">candidate division WWE3 bacterium CG08_land_8_20_14_0_20_43_13</name>
    <dbReference type="NCBI Taxonomy" id="1975087"/>
    <lineage>
        <taxon>Bacteria</taxon>
        <taxon>Katanobacteria</taxon>
    </lineage>
</organism>
<accession>A0A2H0X6R4</accession>
<dbReference type="PROSITE" id="PS51128">
    <property type="entry name" value="ZF_DKSA_2"/>
    <property type="match status" value="1"/>
</dbReference>
<dbReference type="AlphaFoldDB" id="A0A2H0X6R4"/>
<dbReference type="Proteomes" id="UP000231414">
    <property type="component" value="Unassembled WGS sequence"/>
</dbReference>
<protein>
    <submittedName>
        <fullName evidence="2">Uncharacterized protein</fullName>
    </submittedName>
</protein>
<dbReference type="Gene3D" id="1.20.120.910">
    <property type="entry name" value="DksA, coiled-coil domain"/>
    <property type="match status" value="1"/>
</dbReference>
<evidence type="ECO:0000256" key="1">
    <source>
        <dbReference type="PROSITE-ProRule" id="PRU00510"/>
    </source>
</evidence>
<evidence type="ECO:0000313" key="3">
    <source>
        <dbReference type="Proteomes" id="UP000231414"/>
    </source>
</evidence>
<proteinExistence type="predicted"/>
<gene>
    <name evidence="2" type="ORF">COT52_02910</name>
</gene>